<evidence type="ECO:0000256" key="5">
    <source>
        <dbReference type="PROSITE-ProRule" id="PRU00335"/>
    </source>
</evidence>
<dbReference type="GO" id="GO:0046677">
    <property type="term" value="P:response to antibiotic"/>
    <property type="evidence" value="ECO:0007669"/>
    <property type="project" value="InterPro"/>
</dbReference>
<gene>
    <name evidence="7" type="ORF">PB1_02415</name>
</gene>
<evidence type="ECO:0000256" key="1">
    <source>
        <dbReference type="ARBA" id="ARBA00022491"/>
    </source>
</evidence>
<dbReference type="GO" id="GO:0000976">
    <property type="term" value="F:transcription cis-regulatory region binding"/>
    <property type="evidence" value="ECO:0007669"/>
    <property type="project" value="TreeGrafter"/>
</dbReference>
<dbReference type="Proteomes" id="UP000010523">
    <property type="component" value="Unassembled WGS sequence"/>
</dbReference>
<dbReference type="InterPro" id="IPR004111">
    <property type="entry name" value="Repressor_TetR_C"/>
</dbReference>
<sequence length="230" mass="26220">MTTNGRTNNKNSNTRNEALDKERIVQTAIVLLNKEGYHNLTMRKLAAALDIRAASLYWYIKNKDELIQLISDEISSKIPLPDSKKNWKDQLKSIAISYRGVLLSIRDSAEVMAYTIPITPHRLRLIENLYQILIQAGFSPADVVSTAAFYNNYILSFVMDEMKMIHNQGLNTEKARDEVINIFKSLPSDKYPAIVKLADYSTSLEMDKQFEFGLDVLLSGLSKRLEKNDL</sequence>
<dbReference type="Gene3D" id="1.10.357.10">
    <property type="entry name" value="Tetracycline Repressor, domain 2"/>
    <property type="match status" value="1"/>
</dbReference>
<evidence type="ECO:0000259" key="6">
    <source>
        <dbReference type="PROSITE" id="PS50977"/>
    </source>
</evidence>
<evidence type="ECO:0000313" key="8">
    <source>
        <dbReference type="Proteomes" id="UP000010523"/>
    </source>
</evidence>
<dbReference type="SUPFAM" id="SSF46689">
    <property type="entry name" value="Homeodomain-like"/>
    <property type="match status" value="1"/>
</dbReference>
<dbReference type="PRINTS" id="PR00400">
    <property type="entry name" value="TETREPRESSOR"/>
</dbReference>
<reference evidence="7 8" key="1">
    <citation type="journal article" date="2012" name="Appl. Environ. Microbiol.">
        <title>Genome Sequence of Thermotolerant Bacillus methanolicus: Features and Regulation Related to Methylotrophy and Production of L-Lysine and L-Glutamate from Methanol.</title>
        <authorList>
            <person name="Heggeset T.M."/>
            <person name="Krog A."/>
            <person name="Balzer S."/>
            <person name="Wentzel A."/>
            <person name="Ellingsen T.E."/>
            <person name="Brautaset T."/>
        </authorList>
    </citation>
    <scope>NUCLEOTIDE SEQUENCE [LARGE SCALE GENOMIC DNA]</scope>
    <source>
        <strain evidence="7 8">PB1</strain>
    </source>
</reference>
<dbReference type="STRING" id="997296.PB1_02415"/>
<dbReference type="PANTHER" id="PTHR30055:SF151">
    <property type="entry name" value="TRANSCRIPTIONAL REGULATORY PROTEIN"/>
    <property type="match status" value="1"/>
</dbReference>
<dbReference type="GO" id="GO:0045892">
    <property type="term" value="P:negative regulation of DNA-templated transcription"/>
    <property type="evidence" value="ECO:0007669"/>
    <property type="project" value="InterPro"/>
</dbReference>
<dbReference type="PANTHER" id="PTHR30055">
    <property type="entry name" value="HTH-TYPE TRANSCRIPTIONAL REGULATOR RUTR"/>
    <property type="match status" value="1"/>
</dbReference>
<keyword evidence="3 5" id="KW-0238">DNA-binding</keyword>
<protein>
    <submittedName>
        <fullName evidence="7">TetR family transcriptional regulator</fullName>
    </submittedName>
</protein>
<dbReference type="PATRIC" id="fig|997296.3.peg.537"/>
<dbReference type="InterPro" id="IPR001647">
    <property type="entry name" value="HTH_TetR"/>
</dbReference>
<dbReference type="SUPFAM" id="SSF48498">
    <property type="entry name" value="Tetracyclin repressor-like, C-terminal domain"/>
    <property type="match status" value="1"/>
</dbReference>
<evidence type="ECO:0000313" key="7">
    <source>
        <dbReference type="EMBL" id="EIJ81756.1"/>
    </source>
</evidence>
<evidence type="ECO:0000256" key="2">
    <source>
        <dbReference type="ARBA" id="ARBA00023015"/>
    </source>
</evidence>
<organism evidence="7 8">
    <name type="scientific">Bacillus methanolicus PB1</name>
    <dbReference type="NCBI Taxonomy" id="997296"/>
    <lineage>
        <taxon>Bacteria</taxon>
        <taxon>Bacillati</taxon>
        <taxon>Bacillota</taxon>
        <taxon>Bacilli</taxon>
        <taxon>Bacillales</taxon>
        <taxon>Bacillaceae</taxon>
        <taxon>Bacillus</taxon>
    </lineage>
</organism>
<dbReference type="OrthoDB" id="166040at2"/>
<accession>I3E5I5</accession>
<comment type="caution">
    <text evidence="7">The sequence shown here is derived from an EMBL/GenBank/DDBJ whole genome shotgun (WGS) entry which is preliminary data.</text>
</comment>
<dbReference type="InterPro" id="IPR050109">
    <property type="entry name" value="HTH-type_TetR-like_transc_reg"/>
</dbReference>
<dbReference type="Pfam" id="PF02909">
    <property type="entry name" value="TetR_C_1"/>
    <property type="match status" value="1"/>
</dbReference>
<dbReference type="GO" id="GO:0003700">
    <property type="term" value="F:DNA-binding transcription factor activity"/>
    <property type="evidence" value="ECO:0007669"/>
    <property type="project" value="TreeGrafter"/>
</dbReference>
<dbReference type="Gene3D" id="1.10.10.60">
    <property type="entry name" value="Homeodomain-like"/>
    <property type="match status" value="1"/>
</dbReference>
<dbReference type="PROSITE" id="PS50977">
    <property type="entry name" value="HTH_TETR_2"/>
    <property type="match status" value="1"/>
</dbReference>
<dbReference type="AlphaFoldDB" id="I3E5I5"/>
<dbReference type="InterPro" id="IPR003012">
    <property type="entry name" value="Tet_transcr_reg_TetR"/>
</dbReference>
<evidence type="ECO:0000256" key="3">
    <source>
        <dbReference type="ARBA" id="ARBA00023125"/>
    </source>
</evidence>
<dbReference type="RefSeq" id="WP_003350501.1">
    <property type="nucleotide sequence ID" value="NZ_AFEU01000001.1"/>
</dbReference>
<dbReference type="InterPro" id="IPR036271">
    <property type="entry name" value="Tet_transcr_reg_TetR-rel_C_sf"/>
</dbReference>
<feature type="domain" description="HTH tetR-type" evidence="6">
    <location>
        <begin position="18"/>
        <end position="78"/>
    </location>
</feature>
<name>I3E5I5_BACMT</name>
<dbReference type="InterPro" id="IPR009057">
    <property type="entry name" value="Homeodomain-like_sf"/>
</dbReference>
<dbReference type="EMBL" id="AFEU01000001">
    <property type="protein sequence ID" value="EIJ81756.1"/>
    <property type="molecule type" value="Genomic_DNA"/>
</dbReference>
<dbReference type="eggNOG" id="COG1309">
    <property type="taxonomic scope" value="Bacteria"/>
</dbReference>
<dbReference type="PRINTS" id="PR00455">
    <property type="entry name" value="HTHTETR"/>
</dbReference>
<keyword evidence="4" id="KW-0804">Transcription</keyword>
<dbReference type="Pfam" id="PF00440">
    <property type="entry name" value="TetR_N"/>
    <property type="match status" value="1"/>
</dbReference>
<evidence type="ECO:0000256" key="4">
    <source>
        <dbReference type="ARBA" id="ARBA00023163"/>
    </source>
</evidence>
<keyword evidence="1" id="KW-0678">Repressor</keyword>
<feature type="DNA-binding region" description="H-T-H motif" evidence="5">
    <location>
        <begin position="41"/>
        <end position="60"/>
    </location>
</feature>
<proteinExistence type="predicted"/>
<keyword evidence="2" id="KW-0805">Transcription regulation</keyword>
<keyword evidence="8" id="KW-1185">Reference proteome</keyword>